<protein>
    <submittedName>
        <fullName evidence="1">Uncharacterized protein</fullName>
    </submittedName>
</protein>
<name>A0A6A6Q692_9PEZI</name>
<gene>
    <name evidence="1" type="ORF">BDY17DRAFT_19268</name>
</gene>
<sequence length="138" mass="15345">MSFRGNVAFGRCCLFDARVTCQERPYLRTWSARALVPKRLLLLAPLATLIRRDRHRGPLSVPRAMPPHQQTGQGIASLTWRKRGDNVKTSVRMQPPGYVMKVCGGRRLSIEGGIWTATAERQAAVRPPLPTSIQAPST</sequence>
<organism evidence="1 2">
    <name type="scientific">Neohortaea acidophila</name>
    <dbReference type="NCBI Taxonomy" id="245834"/>
    <lineage>
        <taxon>Eukaryota</taxon>
        <taxon>Fungi</taxon>
        <taxon>Dikarya</taxon>
        <taxon>Ascomycota</taxon>
        <taxon>Pezizomycotina</taxon>
        <taxon>Dothideomycetes</taxon>
        <taxon>Dothideomycetidae</taxon>
        <taxon>Mycosphaerellales</taxon>
        <taxon>Teratosphaeriaceae</taxon>
        <taxon>Neohortaea</taxon>
    </lineage>
</organism>
<proteinExistence type="predicted"/>
<dbReference type="GeneID" id="54471024"/>
<dbReference type="Proteomes" id="UP000799767">
    <property type="component" value="Unassembled WGS sequence"/>
</dbReference>
<dbReference type="AlphaFoldDB" id="A0A6A6Q692"/>
<dbReference type="RefSeq" id="XP_033594404.1">
    <property type="nucleotide sequence ID" value="XM_033730022.1"/>
</dbReference>
<reference evidence="1" key="1">
    <citation type="journal article" date="2020" name="Stud. Mycol.">
        <title>101 Dothideomycetes genomes: a test case for predicting lifestyles and emergence of pathogens.</title>
        <authorList>
            <person name="Haridas S."/>
            <person name="Albert R."/>
            <person name="Binder M."/>
            <person name="Bloem J."/>
            <person name="Labutti K."/>
            <person name="Salamov A."/>
            <person name="Andreopoulos B."/>
            <person name="Baker S."/>
            <person name="Barry K."/>
            <person name="Bills G."/>
            <person name="Bluhm B."/>
            <person name="Cannon C."/>
            <person name="Castanera R."/>
            <person name="Culley D."/>
            <person name="Daum C."/>
            <person name="Ezra D."/>
            <person name="Gonzalez J."/>
            <person name="Henrissat B."/>
            <person name="Kuo A."/>
            <person name="Liang C."/>
            <person name="Lipzen A."/>
            <person name="Lutzoni F."/>
            <person name="Magnuson J."/>
            <person name="Mondo S."/>
            <person name="Nolan M."/>
            <person name="Ohm R."/>
            <person name="Pangilinan J."/>
            <person name="Park H.-J."/>
            <person name="Ramirez L."/>
            <person name="Alfaro M."/>
            <person name="Sun H."/>
            <person name="Tritt A."/>
            <person name="Yoshinaga Y."/>
            <person name="Zwiers L.-H."/>
            <person name="Turgeon B."/>
            <person name="Goodwin S."/>
            <person name="Spatafora J."/>
            <person name="Crous P."/>
            <person name="Grigoriev I."/>
        </authorList>
    </citation>
    <scope>NUCLEOTIDE SEQUENCE</scope>
    <source>
        <strain evidence="1">CBS 113389</strain>
    </source>
</reference>
<evidence type="ECO:0000313" key="1">
    <source>
        <dbReference type="EMBL" id="KAF2487835.1"/>
    </source>
</evidence>
<evidence type="ECO:0000313" key="2">
    <source>
        <dbReference type="Proteomes" id="UP000799767"/>
    </source>
</evidence>
<dbReference type="EMBL" id="MU001631">
    <property type="protein sequence ID" value="KAF2487835.1"/>
    <property type="molecule type" value="Genomic_DNA"/>
</dbReference>
<keyword evidence="2" id="KW-1185">Reference proteome</keyword>
<accession>A0A6A6Q692</accession>